<evidence type="ECO:0000256" key="1">
    <source>
        <dbReference type="SAM" id="Phobius"/>
    </source>
</evidence>
<protein>
    <submittedName>
        <fullName evidence="2">Uncharacterized protein</fullName>
    </submittedName>
</protein>
<dbReference type="OrthoDB" id="1947873at2"/>
<organism evidence="2 3">
    <name type="scientific">Thermotalea metallivorans</name>
    <dbReference type="NCBI Taxonomy" id="520762"/>
    <lineage>
        <taxon>Bacteria</taxon>
        <taxon>Bacillati</taxon>
        <taxon>Bacillota</taxon>
        <taxon>Clostridia</taxon>
        <taxon>Peptostreptococcales</taxon>
        <taxon>Thermotaleaceae</taxon>
        <taxon>Thermotalea</taxon>
    </lineage>
</organism>
<dbReference type="EMBL" id="LOEE01000027">
    <property type="protein sequence ID" value="KXG76438.1"/>
    <property type="molecule type" value="Genomic_DNA"/>
</dbReference>
<proteinExistence type="predicted"/>
<dbReference type="RefSeq" id="WP_068555344.1">
    <property type="nucleotide sequence ID" value="NZ_LOEE01000027.1"/>
</dbReference>
<comment type="caution">
    <text evidence="2">The sequence shown here is derived from an EMBL/GenBank/DDBJ whole genome shotgun (WGS) entry which is preliminary data.</text>
</comment>
<sequence length="474" mass="56548">MEYPLLHQYKMYFIHPFIYEDNNYANIIKCLLQEESQWQLKIYKSQKEEDHIRTEYFLPHIIKFLYPTMYLTPKEIAEIENFNLHRLKELSSLDFTLKPGILENYQYFQILADDIHYDLSFENIYLKIFHGGVGFLYFSISCRKQDFSLNDLIRINQMVRPIRPLYKDYSMPRFRFSKTASLYTLKDLLDTLLSEISIYDHKEKIYNIYIDRLIFYSYACVKKDSLSTNQWICKRTDLLEALRSCSLFDPLKENTVLLNEFDRNLVYFSRYKSSIYGFSKEGGVLLAVDKDPTGEYILPNICESFIPYYFSTYYLDILMLGLYQRISLINYCRKLSMLKSLIHYKQKIEHLRFEILKFTNTAWFTQITNSELGMAIWKHWLVLFENEALYCEVKQGLDELDDFLENKRQNRFNIKLGLITALTIPPTLIFSYVGSDFDRLTFSALLHPRFLASSLILFLIMIGLLFTIDKLHKS</sequence>
<evidence type="ECO:0000313" key="2">
    <source>
        <dbReference type="EMBL" id="KXG76438.1"/>
    </source>
</evidence>
<feature type="transmembrane region" description="Helical" evidence="1">
    <location>
        <begin position="416"/>
        <end position="434"/>
    </location>
</feature>
<accession>A0A140L7B3</accession>
<keyword evidence="1" id="KW-1133">Transmembrane helix</keyword>
<keyword evidence="3" id="KW-1185">Reference proteome</keyword>
<keyword evidence="1" id="KW-0472">Membrane</keyword>
<dbReference type="Proteomes" id="UP000070456">
    <property type="component" value="Unassembled WGS sequence"/>
</dbReference>
<name>A0A140L7B3_9FIRM</name>
<keyword evidence="1" id="KW-0812">Transmembrane</keyword>
<reference evidence="2 3" key="1">
    <citation type="submission" date="2015-12" db="EMBL/GenBank/DDBJ databases">
        <title>Draft genome sequence of the thermoanaerobe Thermotalea metallivorans, an isolate from the runoff channel of the Great Artesian Basin, Australia.</title>
        <authorList>
            <person name="Patel B.K."/>
        </authorList>
    </citation>
    <scope>NUCLEOTIDE SEQUENCE [LARGE SCALE GENOMIC DNA]</scope>
    <source>
        <strain evidence="2 3">B2-1</strain>
    </source>
</reference>
<evidence type="ECO:0000313" key="3">
    <source>
        <dbReference type="Proteomes" id="UP000070456"/>
    </source>
</evidence>
<dbReference type="AlphaFoldDB" id="A0A140L7B3"/>
<feature type="transmembrane region" description="Helical" evidence="1">
    <location>
        <begin position="446"/>
        <end position="468"/>
    </location>
</feature>
<feature type="transmembrane region" description="Helical" evidence="1">
    <location>
        <begin position="305"/>
        <end position="323"/>
    </location>
</feature>
<gene>
    <name evidence="2" type="ORF">AN619_09690</name>
</gene>